<feature type="compositionally biased region" description="Low complexity" evidence="2">
    <location>
        <begin position="85"/>
        <end position="102"/>
    </location>
</feature>
<evidence type="ECO:0000259" key="3">
    <source>
        <dbReference type="PROSITE" id="PS50011"/>
    </source>
</evidence>
<evidence type="ECO:0000313" key="4">
    <source>
        <dbReference type="EMBL" id="PAV82744.1"/>
    </source>
</evidence>
<dbReference type="PROSITE" id="PS50011">
    <property type="entry name" value="PROTEIN_KINASE_DOM"/>
    <property type="match status" value="1"/>
</dbReference>
<gene>
    <name evidence="4" type="ORF">WR25_16153</name>
</gene>
<dbReference type="EMBL" id="LIAE01007029">
    <property type="protein sequence ID" value="PAV82744.1"/>
    <property type="molecule type" value="Genomic_DNA"/>
</dbReference>
<accession>A0A2A2L9B7</accession>
<dbReference type="InterPro" id="IPR000719">
    <property type="entry name" value="Prot_kinase_dom"/>
</dbReference>
<evidence type="ECO:0000256" key="1">
    <source>
        <dbReference type="ARBA" id="ARBA00012513"/>
    </source>
</evidence>
<dbReference type="Pfam" id="PF00069">
    <property type="entry name" value="Pkinase"/>
    <property type="match status" value="1"/>
</dbReference>
<proteinExistence type="predicted"/>
<protein>
    <recommendedName>
        <fullName evidence="1">non-specific serine/threonine protein kinase</fullName>
        <ecNumber evidence="1">2.7.11.1</ecNumber>
    </recommendedName>
</protein>
<feature type="compositionally biased region" description="Low complexity" evidence="2">
    <location>
        <begin position="1"/>
        <end position="24"/>
    </location>
</feature>
<dbReference type="SMART" id="SM00220">
    <property type="entry name" value="S_TKc"/>
    <property type="match status" value="1"/>
</dbReference>
<evidence type="ECO:0000313" key="5">
    <source>
        <dbReference type="Proteomes" id="UP000218231"/>
    </source>
</evidence>
<dbReference type="STRING" id="2018661.A0A2A2L9B7"/>
<feature type="compositionally biased region" description="Low complexity" evidence="2">
    <location>
        <begin position="48"/>
        <end position="78"/>
    </location>
</feature>
<dbReference type="EC" id="2.7.11.1" evidence="1"/>
<reference evidence="4 5" key="1">
    <citation type="journal article" date="2017" name="Curr. Biol.">
        <title>Genome architecture and evolution of a unichromosomal asexual nematode.</title>
        <authorList>
            <person name="Fradin H."/>
            <person name="Zegar C."/>
            <person name="Gutwein M."/>
            <person name="Lucas J."/>
            <person name="Kovtun M."/>
            <person name="Corcoran D."/>
            <person name="Baugh L.R."/>
            <person name="Kiontke K."/>
            <person name="Gunsalus K."/>
            <person name="Fitch D.H."/>
            <person name="Piano F."/>
        </authorList>
    </citation>
    <scope>NUCLEOTIDE SEQUENCE [LARGE SCALE GENOMIC DNA]</scope>
    <source>
        <strain evidence="4">PF1309</strain>
    </source>
</reference>
<dbReference type="PROSITE" id="PS00108">
    <property type="entry name" value="PROTEIN_KINASE_ST"/>
    <property type="match status" value="1"/>
</dbReference>
<dbReference type="Proteomes" id="UP000218231">
    <property type="component" value="Unassembled WGS sequence"/>
</dbReference>
<dbReference type="PANTHER" id="PTHR11909">
    <property type="entry name" value="CASEIN KINASE-RELATED"/>
    <property type="match status" value="1"/>
</dbReference>
<name>A0A2A2L9B7_9BILA</name>
<keyword evidence="5" id="KW-1185">Reference proteome</keyword>
<dbReference type="AlphaFoldDB" id="A0A2A2L9B7"/>
<dbReference type="InterPro" id="IPR008271">
    <property type="entry name" value="Ser/Thr_kinase_AS"/>
</dbReference>
<feature type="domain" description="Protein kinase" evidence="3">
    <location>
        <begin position="137"/>
        <end position="424"/>
    </location>
</feature>
<evidence type="ECO:0000256" key="2">
    <source>
        <dbReference type="SAM" id="MobiDB-lite"/>
    </source>
</evidence>
<organism evidence="4 5">
    <name type="scientific">Diploscapter pachys</name>
    <dbReference type="NCBI Taxonomy" id="2018661"/>
    <lineage>
        <taxon>Eukaryota</taxon>
        <taxon>Metazoa</taxon>
        <taxon>Ecdysozoa</taxon>
        <taxon>Nematoda</taxon>
        <taxon>Chromadorea</taxon>
        <taxon>Rhabditida</taxon>
        <taxon>Rhabditina</taxon>
        <taxon>Rhabditomorpha</taxon>
        <taxon>Rhabditoidea</taxon>
        <taxon>Rhabditidae</taxon>
        <taxon>Diploscapter</taxon>
    </lineage>
</organism>
<dbReference type="OrthoDB" id="2687620at2759"/>
<sequence>MPPKRAASGSQSATSSGVGATSGANKVPGMTARMLANAAKANGGGGSSSSSDSGNSASAAAAVPTTSGRTRSSSGAKPTPKKAKTTPAVAAAVPKASRAKPANGGPAKGVKRKAIHQLSAVVDQGTAIKDAPSKKVFIVGKEFAQGGFGRIYTCKEEGTRTDLVLKMEPSGNGPLFTEVNVFQRILKPDMIEAFIKKQKENLGLKWLGIPHLIASGIFEYKDEKMRYLIMPKYHTCLEGIREKSGGKLDVKSTFTVAKSILRSLQYVHSVDYTHGDVKAGNILLEKDKDFSTAVLVDFGLARMAASNEDKPDKKRAHNGTCIFTSRDAHRGCQPSFRGDIEILVYNLLYWLTGTLPWLKFELDPDRVYQEKESFCKSSATNVKKLLDPIDAKASKAVQTLLEIALKCDYKDVPDYTAMLKAINN</sequence>
<dbReference type="SUPFAM" id="SSF56112">
    <property type="entry name" value="Protein kinase-like (PK-like)"/>
    <property type="match status" value="1"/>
</dbReference>
<dbReference type="InterPro" id="IPR011009">
    <property type="entry name" value="Kinase-like_dom_sf"/>
</dbReference>
<feature type="region of interest" description="Disordered" evidence="2">
    <location>
        <begin position="1"/>
        <end position="113"/>
    </location>
</feature>
<dbReference type="InterPro" id="IPR050235">
    <property type="entry name" value="CK1_Ser-Thr_kinase"/>
</dbReference>
<comment type="caution">
    <text evidence="4">The sequence shown here is derived from an EMBL/GenBank/DDBJ whole genome shotgun (WGS) entry which is preliminary data.</text>
</comment>
<dbReference type="GO" id="GO:0005524">
    <property type="term" value="F:ATP binding"/>
    <property type="evidence" value="ECO:0007669"/>
    <property type="project" value="InterPro"/>
</dbReference>
<dbReference type="GO" id="GO:0004674">
    <property type="term" value="F:protein serine/threonine kinase activity"/>
    <property type="evidence" value="ECO:0007669"/>
    <property type="project" value="UniProtKB-EC"/>
</dbReference>
<dbReference type="Gene3D" id="1.10.510.10">
    <property type="entry name" value="Transferase(Phosphotransferase) domain 1"/>
    <property type="match status" value="1"/>
</dbReference>